<dbReference type="PANTHER" id="PTHR47623">
    <property type="entry name" value="OS09G0287300 PROTEIN"/>
    <property type="match status" value="1"/>
</dbReference>
<feature type="binding site" evidence="1">
    <location>
        <position position="60"/>
    </location>
    <ligand>
        <name>substrate</name>
    </ligand>
</feature>
<dbReference type="CDD" id="cd07067">
    <property type="entry name" value="HP_PGM_like"/>
    <property type="match status" value="1"/>
</dbReference>
<evidence type="ECO:0000313" key="2">
    <source>
        <dbReference type="EMBL" id="EMR13704.1"/>
    </source>
</evidence>
<dbReference type="OrthoDB" id="9810154at2"/>
<dbReference type="InterPro" id="IPR029033">
    <property type="entry name" value="His_PPase_superfam"/>
</dbReference>
<dbReference type="STRING" id="1286106.MPL1_03263"/>
<dbReference type="Pfam" id="PF00300">
    <property type="entry name" value="His_Phos_1"/>
    <property type="match status" value="1"/>
</dbReference>
<dbReference type="AlphaFoldDB" id="M7PTA8"/>
<comment type="caution">
    <text evidence="2">The sequence shown here is derived from an EMBL/GenBank/DDBJ whole genome shotgun (WGS) entry which is preliminary data.</text>
</comment>
<protein>
    <submittedName>
        <fullName evidence="2">Phosphohistidine phosphatase, SixA</fullName>
    </submittedName>
</protein>
<dbReference type="PANTHER" id="PTHR47623:SF1">
    <property type="entry name" value="OS09G0287300 PROTEIN"/>
    <property type="match status" value="1"/>
</dbReference>
<dbReference type="EMBL" id="APHR01000015">
    <property type="protein sequence ID" value="EMR13704.1"/>
    <property type="molecule type" value="Genomic_DNA"/>
</dbReference>
<dbReference type="RefSeq" id="WP_009725685.1">
    <property type="nucleotide sequence ID" value="NZ_APHR01000015.1"/>
</dbReference>
<keyword evidence="3" id="KW-1185">Reference proteome</keyword>
<dbReference type="PATRIC" id="fig|1286106.3.peg.650"/>
<dbReference type="SUPFAM" id="SSF53254">
    <property type="entry name" value="Phosphoglycerate mutase-like"/>
    <property type="match status" value="1"/>
</dbReference>
<dbReference type="eggNOG" id="COG2062">
    <property type="taxonomic scope" value="Bacteria"/>
</dbReference>
<evidence type="ECO:0000256" key="1">
    <source>
        <dbReference type="PIRSR" id="PIRSR613078-2"/>
    </source>
</evidence>
<sequence length="165" mass="18481">MNQAHKLLLLRHGESAWDKPVEDFDRGLTERGKTDIAAVAEWMNQQALTVDLVVCSPALRTRLTAALLCEQLQPPFDHELLHYEDAIYDASVEDLLNVISKQADTVNTLLLVGHNPGLEQLLSLLTGQSHAPIDAGTLIELEVSTRWKALMSQPLMLLRRFHPSR</sequence>
<dbReference type="Proteomes" id="UP000012019">
    <property type="component" value="Unassembled WGS sequence"/>
</dbReference>
<dbReference type="SMART" id="SM00855">
    <property type="entry name" value="PGAM"/>
    <property type="match status" value="1"/>
</dbReference>
<organism evidence="2 3">
    <name type="scientific">Methylophaga lonarensis MPL</name>
    <dbReference type="NCBI Taxonomy" id="1286106"/>
    <lineage>
        <taxon>Bacteria</taxon>
        <taxon>Pseudomonadati</taxon>
        <taxon>Pseudomonadota</taxon>
        <taxon>Gammaproteobacteria</taxon>
        <taxon>Thiotrichales</taxon>
        <taxon>Piscirickettsiaceae</taxon>
        <taxon>Methylophaga</taxon>
    </lineage>
</organism>
<evidence type="ECO:0000313" key="3">
    <source>
        <dbReference type="Proteomes" id="UP000012019"/>
    </source>
</evidence>
<dbReference type="Gene3D" id="3.40.50.1240">
    <property type="entry name" value="Phosphoglycerate mutase-like"/>
    <property type="match status" value="1"/>
</dbReference>
<dbReference type="InterPro" id="IPR013078">
    <property type="entry name" value="His_Pase_superF_clade-1"/>
</dbReference>
<reference evidence="2 3" key="1">
    <citation type="journal article" date="2013" name="Genome Announc.">
        <title>Draft Genome Sequence of Methylophaga lonarensis MPLT, a Haloalkaliphilic (Non-Methane-Utilizing) Methylotroph.</title>
        <authorList>
            <person name="Shetty S.A."/>
            <person name="Marathe N.P."/>
            <person name="Munot H."/>
            <person name="Antony C.P."/>
            <person name="Dhotre D.P."/>
            <person name="Murrell J.C."/>
            <person name="Shouche Y.S."/>
        </authorList>
    </citation>
    <scope>NUCLEOTIDE SEQUENCE [LARGE SCALE GENOMIC DNA]</scope>
    <source>
        <strain evidence="2 3">MPL</strain>
    </source>
</reference>
<gene>
    <name evidence="2" type="ORF">MPL1_03263</name>
</gene>
<name>M7PTA8_9GAMM</name>
<accession>M7PTA8</accession>
<proteinExistence type="predicted"/>